<sequence>MKTFRITYVQSSENTVEIEAKDAKSAWELVKSGNLDDKHVLWNIPGNIAYKAKVTEEITKHIATNPV</sequence>
<dbReference type="AlphaFoldDB" id="A0A382R5R9"/>
<proteinExistence type="predicted"/>
<gene>
    <name evidence="1" type="ORF">METZ01_LOCUS345381</name>
</gene>
<dbReference type="EMBL" id="UINC01119011">
    <property type="protein sequence ID" value="SVC92527.1"/>
    <property type="molecule type" value="Genomic_DNA"/>
</dbReference>
<reference evidence="1" key="1">
    <citation type="submission" date="2018-05" db="EMBL/GenBank/DDBJ databases">
        <authorList>
            <person name="Lanie J.A."/>
            <person name="Ng W.-L."/>
            <person name="Kazmierczak K.M."/>
            <person name="Andrzejewski T.M."/>
            <person name="Davidsen T.M."/>
            <person name="Wayne K.J."/>
            <person name="Tettelin H."/>
            <person name="Glass J.I."/>
            <person name="Rusch D."/>
            <person name="Podicherti R."/>
            <person name="Tsui H.-C.T."/>
            <person name="Winkler M.E."/>
        </authorList>
    </citation>
    <scope>NUCLEOTIDE SEQUENCE</scope>
</reference>
<evidence type="ECO:0000313" key="1">
    <source>
        <dbReference type="EMBL" id="SVC92527.1"/>
    </source>
</evidence>
<accession>A0A382R5R9</accession>
<organism evidence="1">
    <name type="scientific">marine metagenome</name>
    <dbReference type="NCBI Taxonomy" id="408172"/>
    <lineage>
        <taxon>unclassified sequences</taxon>
        <taxon>metagenomes</taxon>
        <taxon>ecological metagenomes</taxon>
    </lineage>
</organism>
<name>A0A382R5R9_9ZZZZ</name>
<protein>
    <submittedName>
        <fullName evidence="1">Uncharacterized protein</fullName>
    </submittedName>
</protein>